<dbReference type="PROSITE" id="PS50853">
    <property type="entry name" value="FN3"/>
    <property type="match status" value="1"/>
</dbReference>
<sequence length="1664" mass="183369">MIKIRKLLNGKLFGNFVDFETVQGSAPYGEDRNYYMKVDTLWKAKTYIYEGYIDITYGVPTTPDLSTVSLQTDTTCIAVNDTVTFKYAYRNDGDSTTTPFKVQLRANGTTVLKTETVSGGARNGVLLTGTFTYKFTHTAPVDFTLVVDSDQAVTDDKNRSNNALTERFTAVASCGGGPAPGGPEVVTADFKILITPTLPYGEDNTFQPDISITGGEGCSLAAVTWTYVQGSLTHTFTTTQGNAQGFNGPPYPKGMGAGRVDVTMKVKSTCGTEVTSGPKSFEVVLPADGNEGPVYEPGFFDGGNTYEYPPVQRVVLGDRVDLGIIHDPTTVPKTPYDPEDDGIIYYFDFKGSSSEWLRSVAEDKGWWEYDPHFGPVTADVLGTHEIQVTATDTRGARGQGSPKTARLEVVAPNPVPIITLPPKVVEGRTFTPDISCAKSYSPKKNGKISECLWTGKMSLYPTAGPVPITLEVKDHDGMMSLQPARDTLVVQPDLPPVVQLDNPGYGVRGSTMYFKDTSYSPDQDPIETHQVKLACDSNNNGSYADESWTGITPDASGSFTYNPARVGKCSIEIYMKEALGYKKDARGSFTFEIVNEAPEVDFYVQGSDFQPPEMTSKSFDAAALLGAAWKTSSVSRAEKGKEYLYHAQEGALETAAVNSQGISVLNRSITQRVLQWSCPQSWDYCRGAGNMVKPDVFVGSSGNTWVNTNSTSTAYMPQYGVMTDGSGYWNNNYKATVNYELGRVKFVASDRHTGSSGGYNYYTYVYSLGDIETSSRMDGSTMPAKPKYLYYLKEYVKFSEPSPDRPPTPPPSSIWTEPAPKPLYQVGALPQVTYGGTVNAVTVMDTDLYGGTPRIYGTDFAGNVYSYNCYFSEAKYENVCDLQKKTPGGAVIWSIPSVYSTASYWVPSIYNGVIRYISGDNAKLVVGKGLYDNATGALIRNIADSERMIAGFADDRAVYYSAYVTGENEESRYENSYLHTLDLRSLSEYSTYLGPSLYDKEDSEYVYGSDHYATTLTADHKIMFARNDASNIVLYEYDLNLQPIAKIAGQSKGGTPAAPVLMADGSIMVHVAWDDDSSYSYQAWIVKGEAERENADLASYGQFYNGTETLMNGEVSAAFKLNYDSGTDIASYGVSGRMMDHRNMYRLEVSNKKSKLVKLVDGKRTVLREASYPVKFGTYVNVRLKMNGSRLKGYVNGVPLLEAEDTTFGSAGMYGPYSETRYVAFKNFTSTAYVGDTNPTHNTVVVGTPAEYVKSYGDRENDPGIAELTRWKYTHTSPNKFLDAGDGFSGLSAYHGSTVTSPYASMDKVGVFRVEYSMPDDPAPEPFRYPNAAFASYRKYSDVKSQTVIVHRRPISEFTLGFNTDGTVWWSDASRDPDRWLGGSQYSTEPTGIDYAATRGVVERKRNYTTPGGELKNGQLTRPTESGVYTVRQAVKDEYGAWSEWYEVTIEVTMPVTNAPPAVSLTYPNGTQASPTFVGARPTITWNQSDPDPNTLFSVYDIAIKDESGTCVRCLTNRPMDTYETGWSWTMDTDLAMGKKYQVQVRVSDGTDWSPWSNVGWMQTNRPPAAYMTYPYGTQDAPTVMNTARPLLRWSQTDPDPAPVFTFYQLQITNEANDVLILDSGRRRQNTTDTSASWSVPQDLPAGQKLRVRVKVWDVRLVLP</sequence>
<dbReference type="SUPFAM" id="SSF49265">
    <property type="entry name" value="Fibronectin type III"/>
    <property type="match status" value="1"/>
</dbReference>
<dbReference type="InterPro" id="IPR011635">
    <property type="entry name" value="CARDB"/>
</dbReference>
<evidence type="ECO:0000259" key="1">
    <source>
        <dbReference type="PROSITE" id="PS50853"/>
    </source>
</evidence>
<dbReference type="PATRIC" id="fig|1036673.3.peg.5436"/>
<dbReference type="Pfam" id="PF07705">
    <property type="entry name" value="CARDB"/>
    <property type="match status" value="1"/>
</dbReference>
<evidence type="ECO:0000313" key="2">
    <source>
        <dbReference type="EMBL" id="AEI44368.1"/>
    </source>
</evidence>
<dbReference type="Gene3D" id="2.60.120.560">
    <property type="entry name" value="Exo-inulinase, domain 1"/>
    <property type="match status" value="1"/>
</dbReference>
<gene>
    <name evidence="2" type="ordered locus">KNP414_05844</name>
</gene>
<dbReference type="EMBL" id="CP002869">
    <property type="protein sequence ID" value="AEI44368.1"/>
    <property type="molecule type" value="Genomic_DNA"/>
</dbReference>
<reference evidence="3" key="1">
    <citation type="submission" date="2011-06" db="EMBL/GenBank/DDBJ databases">
        <title>Complete genome sequence of Paenibacillus mucilaginosus KNP414.</title>
        <authorList>
            <person name="Wang J."/>
            <person name="Hu S."/>
            <person name="Hu X."/>
            <person name="Zhang B."/>
            <person name="Dong D."/>
            <person name="Zhang S."/>
            <person name="Zhao K."/>
            <person name="Wu D."/>
        </authorList>
    </citation>
    <scope>NUCLEOTIDE SEQUENCE [LARGE SCALE GENOMIC DNA]</scope>
    <source>
        <strain evidence="3">KNP414</strain>
    </source>
</reference>
<dbReference type="InterPro" id="IPR013783">
    <property type="entry name" value="Ig-like_fold"/>
</dbReference>
<organism evidence="2 3">
    <name type="scientific">Paenibacillus mucilaginosus (strain KNP414)</name>
    <dbReference type="NCBI Taxonomy" id="1036673"/>
    <lineage>
        <taxon>Bacteria</taxon>
        <taxon>Bacillati</taxon>
        <taxon>Bacillota</taxon>
        <taxon>Bacilli</taxon>
        <taxon>Bacillales</taxon>
        <taxon>Paenibacillaceae</taxon>
        <taxon>Paenibacillus</taxon>
    </lineage>
</organism>
<feature type="domain" description="Fibronectin type-III" evidence="1">
    <location>
        <begin position="1467"/>
        <end position="1567"/>
    </location>
</feature>
<dbReference type="HOGENOM" id="CLU_234785_0_0_9"/>
<dbReference type="KEGG" id="pms:KNP414_05844"/>
<dbReference type="Gene3D" id="2.60.40.10">
    <property type="entry name" value="Immunoglobulins"/>
    <property type="match status" value="3"/>
</dbReference>
<reference evidence="2 3" key="2">
    <citation type="journal article" date="2013" name="Genome Announc.">
        <title>Genome Sequence of Growth-Improving Paenibacillus mucilaginosus Strain KNP414.</title>
        <authorList>
            <person name="Lu J.J."/>
            <person name="Wang J.F."/>
            <person name="Hu X.F."/>
        </authorList>
    </citation>
    <scope>NUCLEOTIDE SEQUENCE [LARGE SCALE GENOMIC DNA]</scope>
    <source>
        <strain evidence="2 3">KNP414</strain>
    </source>
</reference>
<dbReference type="Proteomes" id="UP000006620">
    <property type="component" value="Chromosome"/>
</dbReference>
<accession>F8F9N9</accession>
<protein>
    <submittedName>
        <fullName evidence="2">PKD domain containing protein</fullName>
    </submittedName>
</protein>
<dbReference type="InterPro" id="IPR003961">
    <property type="entry name" value="FN3_dom"/>
</dbReference>
<name>F8F9N9_PAEMK</name>
<dbReference type="InterPro" id="IPR036116">
    <property type="entry name" value="FN3_sf"/>
</dbReference>
<evidence type="ECO:0000313" key="3">
    <source>
        <dbReference type="Proteomes" id="UP000006620"/>
    </source>
</evidence>
<proteinExistence type="predicted"/>